<keyword evidence="2" id="KW-0812">Transmembrane</keyword>
<evidence type="ECO:0000256" key="1">
    <source>
        <dbReference type="SAM" id="MobiDB-lite"/>
    </source>
</evidence>
<keyword evidence="2" id="KW-1133">Transmembrane helix</keyword>
<keyword evidence="5" id="KW-1185">Reference proteome</keyword>
<reference evidence="4" key="1">
    <citation type="journal article" date="2023" name="Mol. Phylogenet. Evol.">
        <title>Genome-scale phylogeny and comparative genomics of the fungal order Sordariales.</title>
        <authorList>
            <person name="Hensen N."/>
            <person name="Bonometti L."/>
            <person name="Westerberg I."/>
            <person name="Brannstrom I.O."/>
            <person name="Guillou S."/>
            <person name="Cros-Aarteil S."/>
            <person name="Calhoun S."/>
            <person name="Haridas S."/>
            <person name="Kuo A."/>
            <person name="Mondo S."/>
            <person name="Pangilinan J."/>
            <person name="Riley R."/>
            <person name="LaButti K."/>
            <person name="Andreopoulos B."/>
            <person name="Lipzen A."/>
            <person name="Chen C."/>
            <person name="Yan M."/>
            <person name="Daum C."/>
            <person name="Ng V."/>
            <person name="Clum A."/>
            <person name="Steindorff A."/>
            <person name="Ohm R.A."/>
            <person name="Martin F."/>
            <person name="Silar P."/>
            <person name="Natvig D.O."/>
            <person name="Lalanne C."/>
            <person name="Gautier V."/>
            <person name="Ament-Velasquez S.L."/>
            <person name="Kruys A."/>
            <person name="Hutchinson M.I."/>
            <person name="Powell A.J."/>
            <person name="Barry K."/>
            <person name="Miller A.N."/>
            <person name="Grigoriev I.V."/>
            <person name="Debuchy R."/>
            <person name="Gladieux P."/>
            <person name="Hiltunen Thoren M."/>
            <person name="Johannesson H."/>
        </authorList>
    </citation>
    <scope>NUCLEOTIDE SEQUENCE</scope>
    <source>
        <strain evidence="4">CBS 892.96</strain>
    </source>
</reference>
<comment type="caution">
    <text evidence="4">The sequence shown here is derived from an EMBL/GenBank/DDBJ whole genome shotgun (WGS) entry which is preliminary data.</text>
</comment>
<feature type="region of interest" description="Disordered" evidence="1">
    <location>
        <begin position="18"/>
        <end position="41"/>
    </location>
</feature>
<name>A0AAN6W4N7_9PEZI</name>
<reference evidence="4" key="2">
    <citation type="submission" date="2023-05" db="EMBL/GenBank/DDBJ databases">
        <authorList>
            <consortium name="Lawrence Berkeley National Laboratory"/>
            <person name="Steindorff A."/>
            <person name="Hensen N."/>
            <person name="Bonometti L."/>
            <person name="Westerberg I."/>
            <person name="Brannstrom I.O."/>
            <person name="Guillou S."/>
            <person name="Cros-Aarteil S."/>
            <person name="Calhoun S."/>
            <person name="Haridas S."/>
            <person name="Kuo A."/>
            <person name="Mondo S."/>
            <person name="Pangilinan J."/>
            <person name="Riley R."/>
            <person name="Labutti K."/>
            <person name="Andreopoulos B."/>
            <person name="Lipzen A."/>
            <person name="Chen C."/>
            <person name="Yanf M."/>
            <person name="Daum C."/>
            <person name="Ng V."/>
            <person name="Clum A."/>
            <person name="Ohm R."/>
            <person name="Martin F."/>
            <person name="Silar P."/>
            <person name="Natvig D."/>
            <person name="Lalanne C."/>
            <person name="Gautier V."/>
            <person name="Ament-Velasquez S.L."/>
            <person name="Kruys A."/>
            <person name="Hutchinson M.I."/>
            <person name="Powell A.J."/>
            <person name="Barry K."/>
            <person name="Miller A.N."/>
            <person name="Grigoriev I.V."/>
            <person name="Debuchy R."/>
            <person name="Gladieux P."/>
            <person name="Thoren M.H."/>
            <person name="Johannesson H."/>
        </authorList>
    </citation>
    <scope>NUCLEOTIDE SEQUENCE</scope>
    <source>
        <strain evidence="4">CBS 892.96</strain>
    </source>
</reference>
<feature type="transmembrane region" description="Helical" evidence="2">
    <location>
        <begin position="50"/>
        <end position="70"/>
    </location>
</feature>
<dbReference type="EMBL" id="MU866259">
    <property type="protein sequence ID" value="KAK4174883.1"/>
    <property type="molecule type" value="Genomic_DNA"/>
</dbReference>
<accession>A0AAN6W4N7</accession>
<evidence type="ECO:0000256" key="3">
    <source>
        <dbReference type="SAM" id="SignalP"/>
    </source>
</evidence>
<keyword evidence="3" id="KW-0732">Signal</keyword>
<protein>
    <submittedName>
        <fullName evidence="4">Uncharacterized protein</fullName>
    </submittedName>
</protein>
<keyword evidence="2" id="KW-0472">Membrane</keyword>
<feature type="signal peptide" evidence="3">
    <location>
        <begin position="1"/>
        <end position="17"/>
    </location>
</feature>
<evidence type="ECO:0000256" key="2">
    <source>
        <dbReference type="SAM" id="Phobius"/>
    </source>
</evidence>
<feature type="compositionally biased region" description="Basic residues" evidence="1">
    <location>
        <begin position="22"/>
        <end position="39"/>
    </location>
</feature>
<feature type="non-terminal residue" evidence="4">
    <location>
        <position position="96"/>
    </location>
</feature>
<evidence type="ECO:0000313" key="5">
    <source>
        <dbReference type="Proteomes" id="UP001302321"/>
    </source>
</evidence>
<feature type="chain" id="PRO_5042917858" evidence="3">
    <location>
        <begin position="18"/>
        <end position="96"/>
    </location>
</feature>
<dbReference type="Proteomes" id="UP001302321">
    <property type="component" value="Unassembled WGS sequence"/>
</dbReference>
<organism evidence="4 5">
    <name type="scientific">Triangularia setosa</name>
    <dbReference type="NCBI Taxonomy" id="2587417"/>
    <lineage>
        <taxon>Eukaryota</taxon>
        <taxon>Fungi</taxon>
        <taxon>Dikarya</taxon>
        <taxon>Ascomycota</taxon>
        <taxon>Pezizomycotina</taxon>
        <taxon>Sordariomycetes</taxon>
        <taxon>Sordariomycetidae</taxon>
        <taxon>Sordariales</taxon>
        <taxon>Podosporaceae</taxon>
        <taxon>Triangularia</taxon>
    </lineage>
</organism>
<dbReference type="AlphaFoldDB" id="A0AAN6W4N7"/>
<proteinExistence type="predicted"/>
<evidence type="ECO:0000313" key="4">
    <source>
        <dbReference type="EMBL" id="KAK4174883.1"/>
    </source>
</evidence>
<sequence length="96" mass="10945">MLLQFLVMVSLLTTVLDSSHQHPSHSRPQQGRKHVHLFHSHPPPTTTRLIRTIALLLPLLPLLPLLLLLLPPLPRPPPFNHLLHMPPLRPNREPPP</sequence>
<gene>
    <name evidence="4" type="ORF">QBC36DRAFT_332701</name>
</gene>